<reference evidence="4 5" key="1">
    <citation type="submission" date="2019-01" db="EMBL/GenBank/DDBJ databases">
        <title>Genomic insights into a novel species Rhodoferax sp.</title>
        <authorList>
            <person name="Jin L."/>
        </authorList>
    </citation>
    <scope>NUCLEOTIDE SEQUENCE [LARGE SCALE GENOMIC DNA]</scope>
    <source>
        <strain evidence="4 5">CHu59-6-5</strain>
    </source>
</reference>
<feature type="signal peptide" evidence="3">
    <location>
        <begin position="1"/>
        <end position="23"/>
    </location>
</feature>
<name>A0A515DBF1_9BURK</name>
<keyword evidence="2" id="KW-0472">Membrane</keyword>
<evidence type="ECO:0000313" key="5">
    <source>
        <dbReference type="Proteomes" id="UP000316798"/>
    </source>
</evidence>
<keyword evidence="3" id="KW-0732">Signal</keyword>
<feature type="compositionally biased region" description="Basic residues" evidence="1">
    <location>
        <begin position="178"/>
        <end position="192"/>
    </location>
</feature>
<dbReference type="EMBL" id="CP035503">
    <property type="protein sequence ID" value="QDL37744.1"/>
    <property type="molecule type" value="Genomic_DNA"/>
</dbReference>
<gene>
    <name evidence="4" type="ORF">EUB48_11035</name>
</gene>
<feature type="chain" id="PRO_5021905962" description="Tetratricopeptide repeat protein" evidence="3">
    <location>
        <begin position="24"/>
        <end position="516"/>
    </location>
</feature>
<dbReference type="RefSeq" id="WP_142819113.1">
    <property type="nucleotide sequence ID" value="NZ_CP035503.1"/>
</dbReference>
<feature type="region of interest" description="Disordered" evidence="1">
    <location>
        <begin position="374"/>
        <end position="421"/>
    </location>
</feature>
<feature type="transmembrane region" description="Helical" evidence="2">
    <location>
        <begin position="312"/>
        <end position="333"/>
    </location>
</feature>
<accession>A0A515DBF1</accession>
<evidence type="ECO:0000256" key="3">
    <source>
        <dbReference type="SAM" id="SignalP"/>
    </source>
</evidence>
<evidence type="ECO:0000313" key="4">
    <source>
        <dbReference type="EMBL" id="QDL37744.1"/>
    </source>
</evidence>
<keyword evidence="2" id="KW-1133">Transmembrane helix</keyword>
<protein>
    <recommendedName>
        <fullName evidence="6">Tetratricopeptide repeat protein</fullName>
    </recommendedName>
</protein>
<feature type="compositionally biased region" description="Low complexity" evidence="1">
    <location>
        <begin position="139"/>
        <end position="150"/>
    </location>
</feature>
<evidence type="ECO:0000256" key="1">
    <source>
        <dbReference type="SAM" id="MobiDB-lite"/>
    </source>
</evidence>
<keyword evidence="2" id="KW-0812">Transmembrane</keyword>
<dbReference type="OrthoDB" id="9180424at2"/>
<evidence type="ECO:0008006" key="6">
    <source>
        <dbReference type="Google" id="ProtNLM"/>
    </source>
</evidence>
<feature type="region of interest" description="Disordered" evidence="1">
    <location>
        <begin position="139"/>
        <end position="209"/>
    </location>
</feature>
<proteinExistence type="predicted"/>
<feature type="compositionally biased region" description="Polar residues" evidence="1">
    <location>
        <begin position="154"/>
        <end position="171"/>
    </location>
</feature>
<keyword evidence="5" id="KW-1185">Reference proteome</keyword>
<dbReference type="AlphaFoldDB" id="A0A515DBF1"/>
<sequence>MNIRNFAAGGALLLAALSGRALTVDAVRGAALVGQPLDVSVPVALEAGEDASSLCFDGNVLYANTRLAPSRVSIAPQAASARQDVIVRIRSTVAVDEPVVTVNLRVGCAGAVTRRYVLLADAPNVAMVAPAPLATLSPLQSSGGSASSGLNPDSGPTSPGIGQTVATQSPKAASGARRIARSHTRRSPRRRVANATVSPKAATPTAGKLAREEIASKARLKLDLLAEPSPDLRISSVLQTPPAENDPKRAEAAAMWRTLNVQPQDALQDALRMRALEADMNTLRAQSLKNQASLLDLSTQLQRAADRRFSNALVYALLALLAAAVGVAAYLGWQMRRARGPGRRSWRGDDRGLAAHDGDALGPLGATIVSPLSEQFPQTPSRGSGRFGGSQQMAGRVAKSGDDDPLKHLPARPSPDFSPSMAPAARAVNAEELFDIQQQADFFVSLGQHEQAIELLRQHIGDNAGTSPLAYLDLLGIYHRFDLRDDYERLRVDFTRAFNVQVPPFGAFSDASKGLA</sequence>
<organism evidence="4 5">
    <name type="scientific">Rhodoferax sediminis</name>
    <dbReference type="NCBI Taxonomy" id="2509614"/>
    <lineage>
        <taxon>Bacteria</taxon>
        <taxon>Pseudomonadati</taxon>
        <taxon>Pseudomonadota</taxon>
        <taxon>Betaproteobacteria</taxon>
        <taxon>Burkholderiales</taxon>
        <taxon>Comamonadaceae</taxon>
        <taxon>Rhodoferax</taxon>
    </lineage>
</organism>
<dbReference type="KEGG" id="rhf:EUB48_11035"/>
<dbReference type="Proteomes" id="UP000316798">
    <property type="component" value="Chromosome"/>
</dbReference>
<evidence type="ECO:0000256" key="2">
    <source>
        <dbReference type="SAM" id="Phobius"/>
    </source>
</evidence>